<evidence type="ECO:0000313" key="2">
    <source>
        <dbReference type="Proteomes" id="UP000009257"/>
    </source>
</evidence>
<name>G2PY73_9FIRM</name>
<gene>
    <name evidence="1" type="ORF">Calla_0432</name>
</gene>
<organism evidence="1 2">
    <name type="scientific">Caldicellulosiruptor acetigenus 6A</name>
    <dbReference type="NCBI Taxonomy" id="632516"/>
    <lineage>
        <taxon>Bacteria</taxon>
        <taxon>Bacillati</taxon>
        <taxon>Bacillota</taxon>
        <taxon>Bacillota incertae sedis</taxon>
        <taxon>Caldicellulosiruptorales</taxon>
        <taxon>Caldicellulosiruptoraceae</taxon>
        <taxon>Caldicellulosiruptor</taxon>
    </lineage>
</organism>
<sequence>MIEKDEIFEKLYSYSSKVSFIVTKNALKGEFKVYFRDDKKSYLTIKFDEGFVPVLDIAKNEINAFIIYSYFVKKLNGNIVI</sequence>
<dbReference type="EMBL" id="CP003001">
    <property type="protein sequence ID" value="AEM73093.1"/>
    <property type="molecule type" value="Genomic_DNA"/>
</dbReference>
<dbReference type="HOGENOM" id="CLU_2567392_0_0_9"/>
<reference evidence="1 2" key="1">
    <citation type="submission" date="2011-08" db="EMBL/GenBank/DDBJ databases">
        <title>Complete sequence of Caldicellulosiruptor lactoaceticus 6A.</title>
        <authorList>
            <consortium name="US DOE Joint Genome Institute"/>
            <person name="Lucas S."/>
            <person name="Han J."/>
            <person name="Lapidus A."/>
            <person name="Cheng J.-F."/>
            <person name="Goodwin L."/>
            <person name="Pitluck S."/>
            <person name="Peters L."/>
            <person name="Davenport K."/>
            <person name="Detter J.C."/>
            <person name="Han C."/>
            <person name="Tapia R."/>
            <person name="Land M."/>
            <person name="Hauser L."/>
            <person name="Kyrpides N."/>
            <person name="Ivanova N."/>
            <person name="Ovchinnikova G."/>
            <person name="Pagani I."/>
            <person name="Blumer-Schuette S.E."/>
            <person name="Kelly R.M."/>
            <person name="Woyke T."/>
        </authorList>
    </citation>
    <scope>NUCLEOTIDE SEQUENCE [LARGE SCALE GENOMIC DNA]</scope>
    <source>
        <strain evidence="1 2">6A</strain>
    </source>
</reference>
<evidence type="ECO:0000313" key="1">
    <source>
        <dbReference type="EMBL" id="AEM73093.1"/>
    </source>
</evidence>
<dbReference type="AlphaFoldDB" id="G2PY73"/>
<dbReference type="RefSeq" id="WP_014042016.1">
    <property type="nucleotide sequence ID" value="NC_015949.1"/>
</dbReference>
<accession>G2PY73</accession>
<dbReference type="Proteomes" id="UP000009257">
    <property type="component" value="Chromosome"/>
</dbReference>
<protein>
    <submittedName>
        <fullName evidence="1">Uncharacterized protein</fullName>
    </submittedName>
</protein>
<proteinExistence type="predicted"/>
<dbReference type="KEGG" id="clc:Calla_0432"/>